<protein>
    <submittedName>
        <fullName evidence="7">Acid phosphatase 1-like</fullName>
    </submittedName>
</protein>
<dbReference type="InterPro" id="IPR005519">
    <property type="entry name" value="Acid_phosphat_B-like"/>
</dbReference>
<comment type="caution">
    <text evidence="7">The sequence shown here is derived from an EMBL/GenBank/DDBJ whole genome shotgun (WGS) entry which is preliminary data.</text>
</comment>
<keyword evidence="4" id="KW-0325">Glycoprotein</keyword>
<evidence type="ECO:0000313" key="7">
    <source>
        <dbReference type="EMBL" id="KAL1551598.1"/>
    </source>
</evidence>
<dbReference type="AlphaFoldDB" id="A0ABD1H826"/>
<dbReference type="PIRSF" id="PIRSF002674">
    <property type="entry name" value="VSP"/>
    <property type="match status" value="1"/>
</dbReference>
<feature type="chain" id="PRO_5044745960" evidence="6">
    <location>
        <begin position="19"/>
        <end position="260"/>
    </location>
</feature>
<dbReference type="InterPro" id="IPR014403">
    <property type="entry name" value="APS1/VSP"/>
</dbReference>
<comment type="function">
    <text evidence="1">May function as somatic storage protein during early seedling development.</text>
</comment>
<dbReference type="NCBIfam" id="TIGR01675">
    <property type="entry name" value="plant-AP"/>
    <property type="match status" value="1"/>
</dbReference>
<dbReference type="InterPro" id="IPR010028">
    <property type="entry name" value="Acid_phosphatase_pln"/>
</dbReference>
<dbReference type="Pfam" id="PF03767">
    <property type="entry name" value="Acid_phosphat_B"/>
    <property type="match status" value="1"/>
</dbReference>
<accession>A0ABD1H826</accession>
<evidence type="ECO:0000256" key="2">
    <source>
        <dbReference type="ARBA" id="ARBA00022729"/>
    </source>
</evidence>
<dbReference type="Proteomes" id="UP001567538">
    <property type="component" value="Unassembled WGS sequence"/>
</dbReference>
<evidence type="ECO:0000256" key="5">
    <source>
        <dbReference type="PIRNR" id="PIRNR002674"/>
    </source>
</evidence>
<organism evidence="7 8">
    <name type="scientific">Salvia divinorum</name>
    <name type="common">Maria pastora</name>
    <name type="synonym">Diviner's sage</name>
    <dbReference type="NCBI Taxonomy" id="28513"/>
    <lineage>
        <taxon>Eukaryota</taxon>
        <taxon>Viridiplantae</taxon>
        <taxon>Streptophyta</taxon>
        <taxon>Embryophyta</taxon>
        <taxon>Tracheophyta</taxon>
        <taxon>Spermatophyta</taxon>
        <taxon>Magnoliopsida</taxon>
        <taxon>eudicotyledons</taxon>
        <taxon>Gunneridae</taxon>
        <taxon>Pentapetalae</taxon>
        <taxon>asterids</taxon>
        <taxon>lamiids</taxon>
        <taxon>Lamiales</taxon>
        <taxon>Lamiaceae</taxon>
        <taxon>Nepetoideae</taxon>
        <taxon>Mentheae</taxon>
        <taxon>Salviinae</taxon>
        <taxon>Salvia</taxon>
        <taxon>Salvia subgen. Calosphace</taxon>
    </lineage>
</organism>
<sequence length="260" mass="29068">MAPQILLFLATLFLSSHAQSDVVVNPIRQLRPLSGAGGHHIKGVSCLSWRLAVETNNLQGWKLVPQSCERYVGHYMLGDQYRLDCETVADAAIEYAKTVKPAADGKDVWVFDIDETTLSNLPYYARSDVQFGAIAYNDTKFNEWVAEGQAPAVPAIRKLYLKVQSLGFKTVFLSGTAEKFTDVRITNLHETGYDKWEKLILKGEDQHGKTAVQYKSDKRGDLVKKGYRIVGNVGDQWSDLIGTNVGSRTFKVPDPMYYIA</sequence>
<evidence type="ECO:0000256" key="1">
    <source>
        <dbReference type="ARBA" id="ARBA00002410"/>
    </source>
</evidence>
<dbReference type="SUPFAM" id="SSF56784">
    <property type="entry name" value="HAD-like"/>
    <property type="match status" value="1"/>
</dbReference>
<evidence type="ECO:0000256" key="3">
    <source>
        <dbReference type="ARBA" id="ARBA00022761"/>
    </source>
</evidence>
<name>A0ABD1H826_SALDI</name>
<dbReference type="EMBL" id="JBEAFC010000007">
    <property type="protein sequence ID" value="KAL1551598.1"/>
    <property type="molecule type" value="Genomic_DNA"/>
</dbReference>
<dbReference type="PANTHER" id="PTHR31284:SF19">
    <property type="entry name" value="VEGETATIVE STORAGE PROTEIN 1-RELATED"/>
    <property type="match status" value="1"/>
</dbReference>
<evidence type="ECO:0000256" key="4">
    <source>
        <dbReference type="ARBA" id="ARBA00023180"/>
    </source>
</evidence>
<keyword evidence="2 6" id="KW-0732">Signal</keyword>
<proteinExistence type="inferred from homology"/>
<dbReference type="Gene3D" id="3.40.50.1000">
    <property type="entry name" value="HAD superfamily/HAD-like"/>
    <property type="match status" value="1"/>
</dbReference>
<keyword evidence="3" id="KW-0758">Storage protein</keyword>
<feature type="signal peptide" evidence="6">
    <location>
        <begin position="1"/>
        <end position="18"/>
    </location>
</feature>
<keyword evidence="8" id="KW-1185">Reference proteome</keyword>
<evidence type="ECO:0000313" key="8">
    <source>
        <dbReference type="Proteomes" id="UP001567538"/>
    </source>
</evidence>
<dbReference type="GO" id="GO:0045735">
    <property type="term" value="F:nutrient reservoir activity"/>
    <property type="evidence" value="ECO:0007669"/>
    <property type="project" value="UniProtKB-KW"/>
</dbReference>
<evidence type="ECO:0000256" key="6">
    <source>
        <dbReference type="SAM" id="SignalP"/>
    </source>
</evidence>
<dbReference type="InterPro" id="IPR023214">
    <property type="entry name" value="HAD_sf"/>
</dbReference>
<dbReference type="InterPro" id="IPR036412">
    <property type="entry name" value="HAD-like_sf"/>
</dbReference>
<comment type="similarity">
    <text evidence="5">Belongs to the APS1/VSP family.</text>
</comment>
<dbReference type="CDD" id="cd07535">
    <property type="entry name" value="HAD_VSP"/>
    <property type="match status" value="1"/>
</dbReference>
<gene>
    <name evidence="7" type="ORF">AAHA92_19419</name>
</gene>
<dbReference type="PANTHER" id="PTHR31284">
    <property type="entry name" value="ACID PHOSPHATASE-LIKE PROTEIN"/>
    <property type="match status" value="1"/>
</dbReference>
<reference evidence="7 8" key="1">
    <citation type="submission" date="2024-06" db="EMBL/GenBank/DDBJ databases">
        <title>A chromosome level genome sequence of Diviner's sage (Salvia divinorum).</title>
        <authorList>
            <person name="Ford S.A."/>
            <person name="Ro D.-K."/>
            <person name="Ness R.W."/>
            <person name="Phillips M.A."/>
        </authorList>
    </citation>
    <scope>NUCLEOTIDE SEQUENCE [LARGE SCALE GENOMIC DNA]</scope>
    <source>
        <strain evidence="7">SAF-2024a</strain>
        <tissue evidence="7">Leaf</tissue>
    </source>
</reference>